<dbReference type="EMBL" id="CP094929">
    <property type="protein sequence ID" value="UOM52504.1"/>
    <property type="molecule type" value="Genomic_DNA"/>
</dbReference>
<dbReference type="SMART" id="SM00382">
    <property type="entry name" value="AAA"/>
    <property type="match status" value="1"/>
</dbReference>
<dbReference type="Gene3D" id="3.40.50.300">
    <property type="entry name" value="P-loop containing nucleotide triphosphate hydrolases"/>
    <property type="match status" value="1"/>
</dbReference>
<evidence type="ECO:0000259" key="1">
    <source>
        <dbReference type="SMART" id="SM00382"/>
    </source>
</evidence>
<dbReference type="Pfam" id="PF01078">
    <property type="entry name" value="Mg_chelatase"/>
    <property type="match status" value="1"/>
</dbReference>
<evidence type="ECO:0000313" key="3">
    <source>
        <dbReference type="Proteomes" id="UP000829708"/>
    </source>
</evidence>
<sequence length="454" mass="49762">MLIYGYQSNGYRGGLVPIELAKSNHELTILGLSSAKQRDLKVLLRSFLPSLPKATVQLPHLSTIEEMAAPLALALLAYEKHILELQAPSVLCFGPLGLGGVLKATPSLRDIPSLCKRQGIGLVLIGRSTQLPDAIEGIQFHECDTLDEAGSHLCKYCVLHQGEQMHFSETDDATETRDDPFVNIIGLKQAKQALIYAAAGNLPILLYGPPGAGKSLLLSRIASLLPSPGSEIKQELSALHGHRIERRPSFSIDVGMRQADLYRGIIPSLCKAHEGVLIVDELSHQKPNIRTTLTSVMDVQAFGGYPLRTLVASATNACPCANLGSLDRICRCSELQIDAFWAKLGHPLIDRFAIAIAVTSENLLTSEVTTTSIDNERIETVRALHMHRSEQEILGLLPLYTKVAGSTQQSFRRSYLCCKVARTIADFEGKESVTQAIMEEAMQLYLLPEDRHYH</sequence>
<dbReference type="GO" id="GO:0005524">
    <property type="term" value="F:ATP binding"/>
    <property type="evidence" value="ECO:0007669"/>
    <property type="project" value="UniProtKB-KW"/>
</dbReference>
<dbReference type="Proteomes" id="UP000829708">
    <property type="component" value="Chromosome"/>
</dbReference>
<reference evidence="3" key="1">
    <citation type="journal article" date="2024" name="J Bioinform Genom">
        <title>Complete genome sequence of the type strain bacterium Sphaerochaeta associata GLS2t (VKM B-2742)t.</title>
        <authorList>
            <person name="Troshina O.Y."/>
            <person name="Tepeeva A.N."/>
            <person name="Arzamasceva V.O."/>
            <person name="Whitman W.B."/>
            <person name="Varghese N."/>
            <person name="Shapiro N."/>
            <person name="Woyke T."/>
            <person name="Kripides N.C."/>
            <person name="Vasilenko O.V."/>
        </authorList>
    </citation>
    <scope>NUCLEOTIDE SEQUENCE [LARGE SCALE GENOMIC DNA]</scope>
    <source>
        <strain evidence="3">GLS2T</strain>
    </source>
</reference>
<keyword evidence="2" id="KW-0067">ATP-binding</keyword>
<proteinExistence type="predicted"/>
<name>A0ABY4DE24_9SPIR</name>
<dbReference type="PANTHER" id="PTHR42759:SF1">
    <property type="entry name" value="MAGNESIUM-CHELATASE SUBUNIT CHLD"/>
    <property type="match status" value="1"/>
</dbReference>
<dbReference type="CDD" id="cd00009">
    <property type="entry name" value="AAA"/>
    <property type="match status" value="1"/>
</dbReference>
<evidence type="ECO:0000313" key="2">
    <source>
        <dbReference type="EMBL" id="UOM52504.1"/>
    </source>
</evidence>
<dbReference type="InterPro" id="IPR003593">
    <property type="entry name" value="AAA+_ATPase"/>
</dbReference>
<dbReference type="PANTHER" id="PTHR42759">
    <property type="entry name" value="MOXR FAMILY PROTEIN"/>
    <property type="match status" value="1"/>
</dbReference>
<keyword evidence="2" id="KW-0547">Nucleotide-binding</keyword>
<dbReference type="RefSeq" id="WP_244774870.1">
    <property type="nucleotide sequence ID" value="NZ_CP094929.1"/>
</dbReference>
<gene>
    <name evidence="2" type="ORF">MUG09_06975</name>
</gene>
<protein>
    <submittedName>
        <fullName evidence="2">ATP-binding protein</fullName>
    </submittedName>
</protein>
<feature type="domain" description="AAA+ ATPase" evidence="1">
    <location>
        <begin position="200"/>
        <end position="379"/>
    </location>
</feature>
<dbReference type="Pfam" id="PF13335">
    <property type="entry name" value="Mg_chelatase_C"/>
    <property type="match status" value="1"/>
</dbReference>
<organism evidence="2 3">
    <name type="scientific">Sphaerochaeta associata</name>
    <dbReference type="NCBI Taxonomy" id="1129264"/>
    <lineage>
        <taxon>Bacteria</taxon>
        <taxon>Pseudomonadati</taxon>
        <taxon>Spirochaetota</taxon>
        <taxon>Spirochaetia</taxon>
        <taxon>Spirochaetales</taxon>
        <taxon>Sphaerochaetaceae</taxon>
        <taxon>Sphaerochaeta</taxon>
    </lineage>
</organism>
<accession>A0ABY4DE24</accession>
<dbReference type="SUPFAM" id="SSF52540">
    <property type="entry name" value="P-loop containing nucleoside triphosphate hydrolases"/>
    <property type="match status" value="1"/>
</dbReference>
<dbReference type="InterPro" id="IPR000523">
    <property type="entry name" value="Mg_chelatse_chII-like_cat_dom"/>
</dbReference>
<dbReference type="InterPro" id="IPR025158">
    <property type="entry name" value="Mg_chelat-rel_C"/>
</dbReference>
<dbReference type="InterPro" id="IPR027417">
    <property type="entry name" value="P-loop_NTPase"/>
</dbReference>
<keyword evidence="3" id="KW-1185">Reference proteome</keyword>
<dbReference type="InterPro" id="IPR050764">
    <property type="entry name" value="CbbQ/NirQ/NorQ/GpvN"/>
</dbReference>